<dbReference type="InterPro" id="IPR011335">
    <property type="entry name" value="Restrct_endonuc-II-like"/>
</dbReference>
<evidence type="ECO:0000259" key="1">
    <source>
        <dbReference type="Pfam" id="PF09588"/>
    </source>
</evidence>
<reference evidence="3" key="1">
    <citation type="submission" date="2017-02" db="EMBL/GenBank/DDBJ databases">
        <authorList>
            <person name="Varghese N."/>
            <person name="Submissions S."/>
        </authorList>
    </citation>
    <scope>NUCLEOTIDE SEQUENCE [LARGE SCALE GENOMIC DNA]</scope>
    <source>
        <strain evidence="3">SM117</strain>
    </source>
</reference>
<evidence type="ECO:0000313" key="3">
    <source>
        <dbReference type="Proteomes" id="UP000190989"/>
    </source>
</evidence>
<dbReference type="AlphaFoldDB" id="A0A1U6I7J7"/>
<keyword evidence="3" id="KW-1185">Reference proteome</keyword>
<dbReference type="EMBL" id="FVZE01000004">
    <property type="protein sequence ID" value="SLK03986.1"/>
    <property type="molecule type" value="Genomic_DNA"/>
</dbReference>
<keyword evidence="2" id="KW-0540">Nuclease</keyword>
<keyword evidence="2" id="KW-0378">Hydrolase</keyword>
<organism evidence="2 3">
    <name type="scientific">Novosphingobium mathurense</name>
    <dbReference type="NCBI Taxonomy" id="428990"/>
    <lineage>
        <taxon>Bacteria</taxon>
        <taxon>Pseudomonadati</taxon>
        <taxon>Pseudomonadota</taxon>
        <taxon>Alphaproteobacteria</taxon>
        <taxon>Sphingomonadales</taxon>
        <taxon>Sphingomonadaceae</taxon>
        <taxon>Novosphingobium</taxon>
    </lineage>
</organism>
<dbReference type="Gene3D" id="3.90.320.10">
    <property type="match status" value="1"/>
</dbReference>
<dbReference type="InterPro" id="IPR019080">
    <property type="entry name" value="YqaJ_viral_recombinase"/>
</dbReference>
<dbReference type="Pfam" id="PF09588">
    <property type="entry name" value="YqaJ"/>
    <property type="match status" value="1"/>
</dbReference>
<keyword evidence="2" id="KW-0255">Endonuclease</keyword>
<feature type="domain" description="YqaJ viral recombinase" evidence="1">
    <location>
        <begin position="11"/>
        <end position="141"/>
    </location>
</feature>
<dbReference type="SUPFAM" id="SSF52980">
    <property type="entry name" value="Restriction endonuclease-like"/>
    <property type="match status" value="1"/>
</dbReference>
<dbReference type="STRING" id="428990.SAMN06295987_104320"/>
<protein>
    <submittedName>
        <fullName evidence="2">Phage-related protein, predicted endonuclease</fullName>
    </submittedName>
</protein>
<dbReference type="RefSeq" id="WP_079730958.1">
    <property type="nucleotide sequence ID" value="NZ_FVZE01000004.1"/>
</dbReference>
<proteinExistence type="predicted"/>
<dbReference type="Proteomes" id="UP000190989">
    <property type="component" value="Unassembled WGS sequence"/>
</dbReference>
<gene>
    <name evidence="2" type="ORF">SAMN06295987_104320</name>
</gene>
<sequence>MTTQPDKDAIFRAKHVGASEVSALFDCNPWLTHFELWHRKTGTIATPDFNAIKPDGSPENERIFWGVKLEAAIIDAARERYGYVDREDTGPLSNGRGLGGHPDRRVICPERGPIVLETKMVDWLERKKWGDEPPLNYLLQGNTYAGLDRVCGFDMLVLVGGNKLERIQYDFRPKLFAAAEQRTEAFWQSIADNKPPKPDYTRDGSALKEIYAEQGDETVDLERDNRAAIVAAEYLEAAADEREARARKEAAQAELVDKLKGAAVGFAEGFIIKATKVASIPDREAKPGEIIKGRKGYRRFAIKELEA</sequence>
<accession>A0A1U6I7J7</accession>
<dbReference type="InterPro" id="IPR011604">
    <property type="entry name" value="PDDEXK-like_dom_sf"/>
</dbReference>
<evidence type="ECO:0000313" key="2">
    <source>
        <dbReference type="EMBL" id="SLK03986.1"/>
    </source>
</evidence>
<dbReference type="GO" id="GO:0004519">
    <property type="term" value="F:endonuclease activity"/>
    <property type="evidence" value="ECO:0007669"/>
    <property type="project" value="UniProtKB-KW"/>
</dbReference>
<name>A0A1U6I7J7_9SPHN</name>